<dbReference type="InParanoid" id="A0A3G9JS88"/>
<protein>
    <recommendedName>
        <fullName evidence="3">Phytase-like domain-containing protein</fullName>
    </recommendedName>
</protein>
<dbReference type="EMBL" id="AP019309">
    <property type="protein sequence ID" value="BBH27268.1"/>
    <property type="molecule type" value="Genomic_DNA"/>
</dbReference>
<dbReference type="Proteomes" id="UP000268059">
    <property type="component" value="Chromosome"/>
</dbReference>
<evidence type="ECO:0000313" key="2">
    <source>
        <dbReference type="Proteomes" id="UP000268059"/>
    </source>
</evidence>
<evidence type="ECO:0008006" key="3">
    <source>
        <dbReference type="Google" id="ProtNLM"/>
    </source>
</evidence>
<name>A0A3G9JS88_9FIRM</name>
<dbReference type="AlphaFoldDB" id="A0A3G9JS88"/>
<keyword evidence="2" id="KW-1185">Reference proteome</keyword>
<gene>
    <name evidence="1" type="ORF">SG0102_22020</name>
</gene>
<dbReference type="KEGG" id="ebm:SG0102_22020"/>
<evidence type="ECO:0000313" key="1">
    <source>
        <dbReference type="EMBL" id="BBH27268.1"/>
    </source>
</evidence>
<dbReference type="SUPFAM" id="SSF75011">
    <property type="entry name" value="3-carboxy-cis,cis-mucoante lactonizing enzyme"/>
    <property type="match status" value="1"/>
</dbReference>
<organism evidence="1 2">
    <name type="scientific">Intestinibaculum porci</name>
    <dbReference type="NCBI Taxonomy" id="2487118"/>
    <lineage>
        <taxon>Bacteria</taxon>
        <taxon>Bacillati</taxon>
        <taxon>Bacillota</taxon>
        <taxon>Erysipelotrichia</taxon>
        <taxon>Erysipelotrichales</taxon>
        <taxon>Erysipelotrichaceae</taxon>
        <taxon>Intestinibaculum</taxon>
    </lineage>
</organism>
<accession>A0A3G9JS88</accession>
<sequence>MKKLVIIVVMVCALYVLSGYKVYSHTTFTNADIYNVAGEQGICATDDHFYNNGSFKLVKYSPKMKQQLYVKVKDAPQGINHIGDIATDGQYLYLSMEHYDDATKDHQGTNQLCIGVYDRNTLKYRHSFPLDARSGQKEIAGVAYREKDHCLYLASWLDDESSQYIYRYSRQGQYLGKYHLQNMPSHIQGLSFYQDELYITADDGDANRNASDHVYKTKLKDGAKLSQVLTLNNVRDQGEVEGITFKDQKMYVLYVRGTRVVDGRRIGLKKGYQRPVYEIYSYDMHMHYVTIRHKVRLKLEKLLAKF</sequence>
<reference evidence="1 2" key="1">
    <citation type="submission" date="2018-11" db="EMBL/GenBank/DDBJ databases">
        <title>Novel Erysipelotrichaceae bacterium isolated from small intestine of a swine.</title>
        <authorList>
            <person name="Kim J.S."/>
            <person name="Choe H."/>
            <person name="Lee Y.R."/>
            <person name="Kim K.M."/>
            <person name="Park D.S."/>
        </authorList>
    </citation>
    <scope>NUCLEOTIDE SEQUENCE [LARGE SCALE GENOMIC DNA]</scope>
    <source>
        <strain evidence="1 2">SG0102</strain>
    </source>
</reference>
<proteinExistence type="predicted"/>